<evidence type="ECO:0000256" key="1">
    <source>
        <dbReference type="ARBA" id="ARBA00004141"/>
    </source>
</evidence>
<feature type="transmembrane region" description="Helical" evidence="6">
    <location>
        <begin position="35"/>
        <end position="59"/>
    </location>
</feature>
<dbReference type="GO" id="GO:0015205">
    <property type="term" value="F:nucleobase transmembrane transporter activity"/>
    <property type="evidence" value="ECO:0007669"/>
    <property type="project" value="TreeGrafter"/>
</dbReference>
<evidence type="ECO:0000256" key="2">
    <source>
        <dbReference type="ARBA" id="ARBA00008974"/>
    </source>
</evidence>
<feature type="transmembrane region" description="Helical" evidence="6">
    <location>
        <begin position="65"/>
        <end position="87"/>
    </location>
</feature>
<organism evidence="7">
    <name type="scientific">Candidatus Methanomethylicus mesodigestus</name>
    <dbReference type="NCBI Taxonomy" id="1867258"/>
    <lineage>
        <taxon>Archaea</taxon>
        <taxon>Thermoproteota</taxon>
        <taxon>Methanosuratincolia</taxon>
        <taxon>Candidatus Methanomethylicales</taxon>
        <taxon>Candidatus Methanomethylicaceae</taxon>
        <taxon>Candidatus Methanomethylicus</taxon>
    </lineage>
</organism>
<feature type="transmembrane region" description="Helical" evidence="6">
    <location>
        <begin position="124"/>
        <end position="148"/>
    </location>
</feature>
<sequence length="473" mass="53537">MKSKRSSLPTPEIKTGPYANIELLPVPREKKTRGIFSYISLWLNSTACVTSFMVGSSLILAGLDLVASLIILSISTFIMSIFSTLIAHPGTKYGISYPVQARSVFGLLGSHIPSFIRGLVAAGWYGILLWIGGSALDSLVILLIPIWRDVPFHTFYWFIIFLITCLFFTLCYNPRKSKKHIQTLNTLSTSLLLISGIVWCIFLYLHFSQEGTNALINSNWNNDLLIKLFVAISFHWSTLTLNASDHSRFARSQQTQIVGQISGLVLGQFIFAGIGIYVSYMSLILFNQPIWNPVENNNLTNLYFNLMLLFSIMLASLKTALIVDISSINLALINLFPKTINWFRATVISTIIAILIQPWNLLRDWQSYLYTWIDGYGIFFGAIIGILLTDYFLINKRKLLIQDLYLKEGRYWYYSGINLNSLCAFIISVIICFSGLFYENLSLLYYAGPYLSIVISSLVYIIARIYNSSNTKL</sequence>
<evidence type="ECO:0000256" key="4">
    <source>
        <dbReference type="ARBA" id="ARBA00022989"/>
    </source>
</evidence>
<dbReference type="InterPro" id="IPR045225">
    <property type="entry name" value="Uracil/uridine/allantoin_perm"/>
</dbReference>
<evidence type="ECO:0000256" key="3">
    <source>
        <dbReference type="ARBA" id="ARBA00022692"/>
    </source>
</evidence>
<dbReference type="PANTHER" id="PTHR30618">
    <property type="entry name" value="NCS1 FAMILY PURINE/PYRIMIDINE TRANSPORTER"/>
    <property type="match status" value="1"/>
</dbReference>
<feature type="transmembrane region" description="Helical" evidence="6">
    <location>
        <begin position="154"/>
        <end position="172"/>
    </location>
</feature>
<accession>A0A7C3FBR9</accession>
<dbReference type="AlphaFoldDB" id="A0A7C3FBR9"/>
<feature type="transmembrane region" description="Helical" evidence="6">
    <location>
        <begin position="368"/>
        <end position="393"/>
    </location>
</feature>
<dbReference type="Pfam" id="PF02133">
    <property type="entry name" value="Transp_cyt_pur"/>
    <property type="match status" value="1"/>
</dbReference>
<comment type="similarity">
    <text evidence="2">Belongs to the purine-cytosine permease (2.A.39) family.</text>
</comment>
<dbReference type="InterPro" id="IPR001248">
    <property type="entry name" value="Pur-cyt_permease"/>
</dbReference>
<comment type="caution">
    <text evidence="7">The sequence shown here is derived from an EMBL/GenBank/DDBJ whole genome shotgun (WGS) entry which is preliminary data.</text>
</comment>
<proteinExistence type="inferred from homology"/>
<dbReference type="GO" id="GO:0005886">
    <property type="term" value="C:plasma membrane"/>
    <property type="evidence" value="ECO:0007669"/>
    <property type="project" value="TreeGrafter"/>
</dbReference>
<dbReference type="PANTHER" id="PTHR30618:SF0">
    <property type="entry name" value="PURINE-URACIL PERMEASE NCS1"/>
    <property type="match status" value="1"/>
</dbReference>
<feature type="transmembrane region" description="Helical" evidence="6">
    <location>
        <begin position="342"/>
        <end position="362"/>
    </location>
</feature>
<feature type="transmembrane region" description="Helical" evidence="6">
    <location>
        <begin position="413"/>
        <end position="437"/>
    </location>
</feature>
<keyword evidence="4 6" id="KW-1133">Transmembrane helix</keyword>
<name>A0A7C3FBR9_9CREN</name>
<feature type="transmembrane region" description="Helical" evidence="6">
    <location>
        <begin position="264"/>
        <end position="286"/>
    </location>
</feature>
<protein>
    <recommendedName>
        <fullName evidence="8">Allantoin permease</fullName>
    </recommendedName>
</protein>
<evidence type="ECO:0008006" key="8">
    <source>
        <dbReference type="Google" id="ProtNLM"/>
    </source>
</evidence>
<gene>
    <name evidence="7" type="ORF">ENS19_01115</name>
</gene>
<feature type="transmembrane region" description="Helical" evidence="6">
    <location>
        <begin position="306"/>
        <end position="330"/>
    </location>
</feature>
<comment type="subcellular location">
    <subcellularLocation>
        <location evidence="1">Membrane</location>
        <topology evidence="1">Multi-pass membrane protein</topology>
    </subcellularLocation>
</comment>
<dbReference type="EMBL" id="DSTX01000001">
    <property type="protein sequence ID" value="HFK19861.1"/>
    <property type="molecule type" value="Genomic_DNA"/>
</dbReference>
<feature type="transmembrane region" description="Helical" evidence="6">
    <location>
        <begin position="443"/>
        <end position="463"/>
    </location>
</feature>
<dbReference type="Gene3D" id="1.10.4160.10">
    <property type="entry name" value="Hydantoin permease"/>
    <property type="match status" value="1"/>
</dbReference>
<keyword evidence="5 6" id="KW-0472">Membrane</keyword>
<evidence type="ECO:0000313" key="7">
    <source>
        <dbReference type="EMBL" id="HFK19861.1"/>
    </source>
</evidence>
<evidence type="ECO:0000256" key="6">
    <source>
        <dbReference type="SAM" id="Phobius"/>
    </source>
</evidence>
<reference evidence="7" key="1">
    <citation type="journal article" date="2020" name="mSystems">
        <title>Genome- and Community-Level Interaction Insights into Carbon Utilization and Element Cycling Functions of Hydrothermarchaeota in Hydrothermal Sediment.</title>
        <authorList>
            <person name="Zhou Z."/>
            <person name="Liu Y."/>
            <person name="Xu W."/>
            <person name="Pan J."/>
            <person name="Luo Z.H."/>
            <person name="Li M."/>
        </authorList>
    </citation>
    <scope>NUCLEOTIDE SEQUENCE [LARGE SCALE GENOMIC DNA]</scope>
    <source>
        <strain evidence="7">SpSt-468</strain>
    </source>
</reference>
<evidence type="ECO:0000256" key="5">
    <source>
        <dbReference type="ARBA" id="ARBA00023136"/>
    </source>
</evidence>
<feature type="transmembrane region" description="Helical" evidence="6">
    <location>
        <begin position="184"/>
        <end position="204"/>
    </location>
</feature>
<keyword evidence="3 6" id="KW-0812">Transmembrane</keyword>
<feature type="transmembrane region" description="Helical" evidence="6">
    <location>
        <begin position="224"/>
        <end position="243"/>
    </location>
</feature>